<evidence type="ECO:0000313" key="2">
    <source>
        <dbReference type="EMBL" id="PRQ55545.1"/>
    </source>
</evidence>
<organism evidence="2 3">
    <name type="scientific">Rosa chinensis</name>
    <name type="common">China rose</name>
    <dbReference type="NCBI Taxonomy" id="74649"/>
    <lineage>
        <taxon>Eukaryota</taxon>
        <taxon>Viridiplantae</taxon>
        <taxon>Streptophyta</taxon>
        <taxon>Embryophyta</taxon>
        <taxon>Tracheophyta</taxon>
        <taxon>Spermatophyta</taxon>
        <taxon>Magnoliopsida</taxon>
        <taxon>eudicotyledons</taxon>
        <taxon>Gunneridae</taxon>
        <taxon>Pentapetalae</taxon>
        <taxon>rosids</taxon>
        <taxon>fabids</taxon>
        <taxon>Rosales</taxon>
        <taxon>Rosaceae</taxon>
        <taxon>Rosoideae</taxon>
        <taxon>Rosoideae incertae sedis</taxon>
        <taxon>Rosa</taxon>
    </lineage>
</organism>
<comment type="caution">
    <text evidence="2">The sequence shown here is derived from an EMBL/GenBank/DDBJ whole genome shotgun (WGS) entry which is preliminary data.</text>
</comment>
<feature type="region of interest" description="Disordered" evidence="1">
    <location>
        <begin position="17"/>
        <end position="50"/>
    </location>
</feature>
<dbReference type="EMBL" id="PDCK01000039">
    <property type="protein sequence ID" value="PRQ55545.1"/>
    <property type="molecule type" value="Genomic_DNA"/>
</dbReference>
<reference evidence="2 3" key="1">
    <citation type="journal article" date="2018" name="Nat. Genet.">
        <title>The Rosa genome provides new insights in the design of modern roses.</title>
        <authorList>
            <person name="Bendahmane M."/>
        </authorList>
    </citation>
    <scope>NUCLEOTIDE SEQUENCE [LARGE SCALE GENOMIC DNA]</scope>
    <source>
        <strain evidence="3">cv. Old Blush</strain>
    </source>
</reference>
<dbReference type="Proteomes" id="UP000238479">
    <property type="component" value="Chromosome 1"/>
</dbReference>
<feature type="compositionally biased region" description="Basic and acidic residues" evidence="1">
    <location>
        <begin position="31"/>
        <end position="50"/>
    </location>
</feature>
<sequence>MPKNLLEQSDYVRGEKQFEDNIVVDEEDLGDDRMNERDDSNDPRTIDLVM</sequence>
<dbReference type="AlphaFoldDB" id="A0A2P6SA40"/>
<protein>
    <submittedName>
        <fullName evidence="2">Uncharacterized protein</fullName>
    </submittedName>
</protein>
<gene>
    <name evidence="2" type="ORF">RchiOBHm_Chr1g0325761</name>
</gene>
<evidence type="ECO:0000313" key="3">
    <source>
        <dbReference type="Proteomes" id="UP000238479"/>
    </source>
</evidence>
<evidence type="ECO:0000256" key="1">
    <source>
        <dbReference type="SAM" id="MobiDB-lite"/>
    </source>
</evidence>
<dbReference type="Gramene" id="PRQ55545">
    <property type="protein sequence ID" value="PRQ55545"/>
    <property type="gene ID" value="RchiOBHm_Chr1g0325761"/>
</dbReference>
<proteinExistence type="predicted"/>
<accession>A0A2P6SA40</accession>
<keyword evidence="3" id="KW-1185">Reference proteome</keyword>
<name>A0A2P6SA40_ROSCH</name>